<feature type="transmembrane region" description="Helical" evidence="1">
    <location>
        <begin position="122"/>
        <end position="139"/>
    </location>
</feature>
<proteinExistence type="predicted"/>
<dbReference type="Proteomes" id="UP001205603">
    <property type="component" value="Unassembled WGS sequence"/>
</dbReference>
<dbReference type="SMART" id="SM00014">
    <property type="entry name" value="acidPPc"/>
    <property type="match status" value="1"/>
</dbReference>
<feature type="signal peptide" evidence="2">
    <location>
        <begin position="1"/>
        <end position="17"/>
    </location>
</feature>
<feature type="domain" description="Phosphatidic acid phosphatase type 2/haloperoxidase" evidence="3">
    <location>
        <begin position="118"/>
        <end position="224"/>
    </location>
</feature>
<evidence type="ECO:0000256" key="1">
    <source>
        <dbReference type="SAM" id="Phobius"/>
    </source>
</evidence>
<dbReference type="Gene3D" id="1.20.144.10">
    <property type="entry name" value="Phosphatidic acid phosphatase type 2/haloperoxidase"/>
    <property type="match status" value="1"/>
</dbReference>
<comment type="caution">
    <text evidence="4">The sequence shown here is derived from an EMBL/GenBank/DDBJ whole genome shotgun (WGS) entry which is preliminary data.</text>
</comment>
<organism evidence="4 5">
    <name type="scientific">Coprobacter tertius</name>
    <dbReference type="NCBI Taxonomy" id="2944915"/>
    <lineage>
        <taxon>Bacteria</taxon>
        <taxon>Pseudomonadati</taxon>
        <taxon>Bacteroidota</taxon>
        <taxon>Bacteroidia</taxon>
        <taxon>Bacteroidales</taxon>
        <taxon>Barnesiellaceae</taxon>
        <taxon>Coprobacter</taxon>
    </lineage>
</organism>
<dbReference type="CDD" id="cd03394">
    <property type="entry name" value="PAP2_like_5"/>
    <property type="match status" value="1"/>
</dbReference>
<reference evidence="4 5" key="1">
    <citation type="submission" date="2022-07" db="EMBL/GenBank/DDBJ databases">
        <title>Fecal culturing of patients with breast cancer.</title>
        <authorList>
            <person name="Teng N.M.Y."/>
            <person name="Kiu R."/>
            <person name="Evans R."/>
            <person name="Baker D.J."/>
            <person name="Zenner C."/>
            <person name="Robinson S.D."/>
            <person name="Hall L.J."/>
        </authorList>
    </citation>
    <scope>NUCLEOTIDE SEQUENCE [LARGE SCALE GENOMIC DNA]</scope>
    <source>
        <strain evidence="4 5">LH1063</strain>
    </source>
</reference>
<name>A0ABT1MJH0_9BACT</name>
<dbReference type="InterPro" id="IPR000326">
    <property type="entry name" value="PAP2/HPO"/>
</dbReference>
<evidence type="ECO:0000313" key="4">
    <source>
        <dbReference type="EMBL" id="MCP9612509.1"/>
    </source>
</evidence>
<keyword evidence="1" id="KW-0812">Transmembrane</keyword>
<dbReference type="EMBL" id="JANDHW010000010">
    <property type="protein sequence ID" value="MCP9612509.1"/>
    <property type="molecule type" value="Genomic_DNA"/>
</dbReference>
<gene>
    <name evidence="4" type="ORF">NMU02_10440</name>
</gene>
<dbReference type="SUPFAM" id="SSF48317">
    <property type="entry name" value="Acid phosphatase/Vanadium-dependent haloperoxidase"/>
    <property type="match status" value="1"/>
</dbReference>
<evidence type="ECO:0000313" key="5">
    <source>
        <dbReference type="Proteomes" id="UP001205603"/>
    </source>
</evidence>
<dbReference type="PANTHER" id="PTHR14969:SF13">
    <property type="entry name" value="AT30094P"/>
    <property type="match status" value="1"/>
</dbReference>
<feature type="transmembrane region" description="Helical" evidence="1">
    <location>
        <begin position="53"/>
        <end position="70"/>
    </location>
</feature>
<feature type="chain" id="PRO_5047371648" evidence="2">
    <location>
        <begin position="18"/>
        <end position="436"/>
    </location>
</feature>
<dbReference type="RefSeq" id="WP_255027826.1">
    <property type="nucleotide sequence ID" value="NZ_JANDHW010000010.1"/>
</dbReference>
<keyword evidence="5" id="KW-1185">Reference proteome</keyword>
<keyword evidence="1" id="KW-1133">Transmembrane helix</keyword>
<feature type="transmembrane region" description="Helical" evidence="1">
    <location>
        <begin position="209"/>
        <end position="231"/>
    </location>
</feature>
<dbReference type="InterPro" id="IPR036938">
    <property type="entry name" value="PAP2/HPO_sf"/>
</dbReference>
<accession>A0ABT1MJH0</accession>
<keyword evidence="1" id="KW-0472">Membrane</keyword>
<sequence length="436" mass="48767">MKIIYIVLFLFSFTVYASGTVVKEDTTKINPVLNVPVTDYHQSRFDRFTSSKFFQITYIPVPLIAAGFILKNESDHFRTLRNSYIPSFRYHYDDILQYMPAVAMVGMKIGGVKSRNSWGRMLTADAFSVLFMASVVNGLKYTMKVERPDGSNRRSFPSGHTATAFMTATMLHHEYGLTVSPWISVAGYATATVTAVSRQLNNRHWLSDVLVGAGIGIITTELGYLLTDFLFKDKGITRKYLSFDPIERFRNPSFFGLTLGFSMLPGHLYLGNGVSLSTRPGSRAGVEGAWFLNPYVGFGGRFTFSALPVSLKTNESTPYDPIRMHSGYAGAYFSYPFSPRWQAGSKLLVGYNLSSKSTLIPTLVETKKWVRPGLGTGLSIAYVAKQNFGVRFFFDYSLVSASFVVHKNEEYNVKETFEKRTPLNVMSVGSSVNILF</sequence>
<dbReference type="PANTHER" id="PTHR14969">
    <property type="entry name" value="SPHINGOSINE-1-PHOSPHATE PHOSPHOHYDROLASE"/>
    <property type="match status" value="1"/>
</dbReference>
<protein>
    <submittedName>
        <fullName evidence="4">Phosphatase PAP2 family protein</fullName>
    </submittedName>
</protein>
<evidence type="ECO:0000259" key="3">
    <source>
        <dbReference type="SMART" id="SM00014"/>
    </source>
</evidence>
<evidence type="ECO:0000256" key="2">
    <source>
        <dbReference type="SAM" id="SignalP"/>
    </source>
</evidence>
<keyword evidence="2" id="KW-0732">Signal</keyword>
<dbReference type="Pfam" id="PF01569">
    <property type="entry name" value="PAP2"/>
    <property type="match status" value="1"/>
</dbReference>